<reference evidence="1 2" key="1">
    <citation type="journal article" date="2015" name="Stand. Genomic Sci.">
        <title>Genomic Encyclopedia of Bacterial and Archaeal Type Strains, Phase III: the genomes of soil and plant-associated and newly described type strains.</title>
        <authorList>
            <person name="Whitman W.B."/>
            <person name="Woyke T."/>
            <person name="Klenk H.P."/>
            <person name="Zhou Y."/>
            <person name="Lilburn T.G."/>
            <person name="Beck B.J."/>
            <person name="De Vos P."/>
            <person name="Vandamme P."/>
            <person name="Eisen J.A."/>
            <person name="Garrity G."/>
            <person name="Hugenholtz P."/>
            <person name="Kyrpides N.C."/>
        </authorList>
    </citation>
    <scope>NUCLEOTIDE SEQUENCE [LARGE SCALE GENOMIC DNA]</scope>
    <source>
        <strain evidence="1 2">VKM Ac-2541</strain>
    </source>
</reference>
<evidence type="ECO:0000313" key="1">
    <source>
        <dbReference type="EMBL" id="TCO45044.1"/>
    </source>
</evidence>
<proteinExistence type="predicted"/>
<dbReference type="RefSeq" id="WP_132152771.1">
    <property type="nucleotide sequence ID" value="NZ_SLWR01000009.1"/>
</dbReference>
<organism evidence="1 2">
    <name type="scientific">Kribbella antiqua</name>
    <dbReference type="NCBI Taxonomy" id="2512217"/>
    <lineage>
        <taxon>Bacteria</taxon>
        <taxon>Bacillati</taxon>
        <taxon>Actinomycetota</taxon>
        <taxon>Actinomycetes</taxon>
        <taxon>Propionibacteriales</taxon>
        <taxon>Kribbellaceae</taxon>
        <taxon>Kribbella</taxon>
    </lineage>
</organism>
<protein>
    <recommendedName>
        <fullName evidence="3">MazG-like nucleotide pyrophosphohydrolase family protein</fullName>
    </recommendedName>
</protein>
<gene>
    <name evidence="1" type="ORF">EV646_109219</name>
</gene>
<dbReference type="OrthoDB" id="5953925at2"/>
<name>A0A4R2IJC5_9ACTN</name>
<accession>A0A4R2IJC5</accession>
<dbReference type="SUPFAM" id="SSF101386">
    <property type="entry name" value="all-alpha NTP pyrophosphatases"/>
    <property type="match status" value="1"/>
</dbReference>
<sequence length="115" mass="12746">MELEDVVRRAREVRSRYALLEVARYGREWSTADLMNGFMGDVGDLAKLVAVHSGVREGPADLKGALEHELADCLWSLLVLADAVDVDIVSAFVNTMRSIDTYLDEQLSETPVHKG</sequence>
<comment type="caution">
    <text evidence="1">The sequence shown here is derived from an EMBL/GenBank/DDBJ whole genome shotgun (WGS) entry which is preliminary data.</text>
</comment>
<dbReference type="AlphaFoldDB" id="A0A4R2IJC5"/>
<dbReference type="EMBL" id="SLWR01000009">
    <property type="protein sequence ID" value="TCO45044.1"/>
    <property type="molecule type" value="Genomic_DNA"/>
</dbReference>
<evidence type="ECO:0008006" key="3">
    <source>
        <dbReference type="Google" id="ProtNLM"/>
    </source>
</evidence>
<dbReference type="Proteomes" id="UP000295573">
    <property type="component" value="Unassembled WGS sequence"/>
</dbReference>
<keyword evidence="2" id="KW-1185">Reference proteome</keyword>
<evidence type="ECO:0000313" key="2">
    <source>
        <dbReference type="Proteomes" id="UP000295573"/>
    </source>
</evidence>
<dbReference type="Gene3D" id="1.10.287.1080">
    <property type="entry name" value="MazG-like"/>
    <property type="match status" value="1"/>
</dbReference>